<dbReference type="InterPro" id="IPR036188">
    <property type="entry name" value="FAD/NAD-bd_sf"/>
</dbReference>
<keyword evidence="10" id="KW-1185">Reference proteome</keyword>
<comment type="subcellular location">
    <subcellularLocation>
        <location evidence="2">Cytoplasm</location>
    </subcellularLocation>
</comment>
<dbReference type="InterPro" id="IPR002937">
    <property type="entry name" value="Amino_oxidase"/>
</dbReference>
<protein>
    <submittedName>
        <fullName evidence="9">SMOX</fullName>
        <ecNumber evidence="9">1.5.3.-</ecNumber>
        <ecNumber evidence="9">1.5.3.16</ecNumber>
    </submittedName>
</protein>
<comment type="similarity">
    <text evidence="3">Belongs to the flavin monoamine oxidase family.</text>
</comment>
<keyword evidence="5" id="KW-0285">Flavoprotein</keyword>
<keyword evidence="6" id="KW-0274">FAD</keyword>
<dbReference type="EC" id="1.5.3.16" evidence="9"/>
<evidence type="ECO:0000256" key="7">
    <source>
        <dbReference type="ARBA" id="ARBA00023002"/>
    </source>
</evidence>
<dbReference type="GO" id="GO:0005737">
    <property type="term" value="C:cytoplasm"/>
    <property type="evidence" value="ECO:0007669"/>
    <property type="project" value="UniProtKB-SubCell"/>
</dbReference>
<feature type="domain" description="Amine oxidase" evidence="8">
    <location>
        <begin position="15"/>
        <end position="466"/>
    </location>
</feature>
<dbReference type="EMBL" id="CACVKT020008819">
    <property type="protein sequence ID" value="CAC5417903.1"/>
    <property type="molecule type" value="Genomic_DNA"/>
</dbReference>
<evidence type="ECO:0000313" key="10">
    <source>
        <dbReference type="Proteomes" id="UP000507470"/>
    </source>
</evidence>
<dbReference type="Proteomes" id="UP000507470">
    <property type="component" value="Unassembled WGS sequence"/>
</dbReference>
<evidence type="ECO:0000256" key="3">
    <source>
        <dbReference type="ARBA" id="ARBA00005995"/>
    </source>
</evidence>
<organism evidence="9 10">
    <name type="scientific">Mytilus coruscus</name>
    <name type="common">Sea mussel</name>
    <dbReference type="NCBI Taxonomy" id="42192"/>
    <lineage>
        <taxon>Eukaryota</taxon>
        <taxon>Metazoa</taxon>
        <taxon>Spiralia</taxon>
        <taxon>Lophotrochozoa</taxon>
        <taxon>Mollusca</taxon>
        <taxon>Bivalvia</taxon>
        <taxon>Autobranchia</taxon>
        <taxon>Pteriomorphia</taxon>
        <taxon>Mytilida</taxon>
        <taxon>Mytiloidea</taxon>
        <taxon>Mytilidae</taxon>
        <taxon>Mytilinae</taxon>
        <taxon>Mytilus</taxon>
    </lineage>
</organism>
<dbReference type="InterPro" id="IPR050281">
    <property type="entry name" value="Flavin_monoamine_oxidase"/>
</dbReference>
<sequence>MGETKPKIVIIGGGISGIALGDHLAKNGFKDYVILEASNRTGGRIYTVNLDAEGHKAEMGANWIHGIERNPIFKIADDNNLLELRHGNKGLRNKTSFKMENGDEVTEKIVNQVNLNYGQLIMQAEDFYQSGMPTMEENDSVGAFLEREYEDTLERYTNGDRHIRELLFDQRKRLECCISGCDTLSEVSLSEFGSYEELPGVHYTIPPGFTAVLEILKSSIPKENILLNHPVKCIRWNRQFPEPEKNVYECCVECENGEKFYANHVICTVSLGVLKAACDRMFSPPLPKMKLDAIDAVGFGIVDKVIVQFDEPVTEPELFRVELVWDNDLIEMNDLRHTWYRKIYSFEVVHDNVLVGWLSGKEALYMESLTEEQIGQDIVEALKKFLNKKDIPQPRKVIRTRWGNNPFTRGSYSFLKVGAQAVDIDVLSEPLMGSESDKPQVCFAGEATHPTHYSTTHGALLTGLREGKRLTDLYK</sequence>
<dbReference type="PANTHER" id="PTHR10742">
    <property type="entry name" value="FLAVIN MONOAMINE OXIDASE"/>
    <property type="match status" value="1"/>
</dbReference>
<evidence type="ECO:0000256" key="1">
    <source>
        <dbReference type="ARBA" id="ARBA00001974"/>
    </source>
</evidence>
<dbReference type="PANTHER" id="PTHR10742:SF405">
    <property type="entry name" value="PEROXISOMAL N(1)-ACETYL-SPERMINE_SPERMIDINE OXIDASE"/>
    <property type="match status" value="1"/>
</dbReference>
<reference evidence="9 10" key="1">
    <citation type="submission" date="2020-06" db="EMBL/GenBank/DDBJ databases">
        <authorList>
            <person name="Li R."/>
            <person name="Bekaert M."/>
        </authorList>
    </citation>
    <scope>NUCLEOTIDE SEQUENCE [LARGE SCALE GENOMIC DNA]</scope>
    <source>
        <strain evidence="10">wild</strain>
    </source>
</reference>
<evidence type="ECO:0000313" key="9">
    <source>
        <dbReference type="EMBL" id="CAC5417903.1"/>
    </source>
</evidence>
<dbReference type="SUPFAM" id="SSF51905">
    <property type="entry name" value="FAD/NAD(P)-binding domain"/>
    <property type="match status" value="1"/>
</dbReference>
<proteinExistence type="inferred from homology"/>
<dbReference type="Pfam" id="PF01593">
    <property type="entry name" value="Amino_oxidase"/>
    <property type="match status" value="1"/>
</dbReference>
<keyword evidence="7 9" id="KW-0560">Oxidoreductase</keyword>
<keyword evidence="4" id="KW-0963">Cytoplasm</keyword>
<evidence type="ECO:0000256" key="4">
    <source>
        <dbReference type="ARBA" id="ARBA00022490"/>
    </source>
</evidence>
<gene>
    <name evidence="9" type="ORF">MCOR_50377</name>
</gene>
<dbReference type="OrthoDB" id="2019015at2759"/>
<evidence type="ECO:0000259" key="8">
    <source>
        <dbReference type="Pfam" id="PF01593"/>
    </source>
</evidence>
<name>A0A6J8ED67_MYTCO</name>
<evidence type="ECO:0000256" key="2">
    <source>
        <dbReference type="ARBA" id="ARBA00004496"/>
    </source>
</evidence>
<dbReference type="GO" id="GO:0052901">
    <property type="term" value="F:spermine oxidase activity"/>
    <property type="evidence" value="ECO:0007669"/>
    <property type="project" value="UniProtKB-EC"/>
</dbReference>
<accession>A0A6J8ED67</accession>
<evidence type="ECO:0000256" key="5">
    <source>
        <dbReference type="ARBA" id="ARBA00022630"/>
    </source>
</evidence>
<comment type="cofactor">
    <cofactor evidence="1">
        <name>FAD</name>
        <dbReference type="ChEBI" id="CHEBI:57692"/>
    </cofactor>
</comment>
<dbReference type="EC" id="1.5.3.-" evidence="9"/>
<dbReference type="AlphaFoldDB" id="A0A6J8ED67"/>
<dbReference type="SUPFAM" id="SSF54373">
    <property type="entry name" value="FAD-linked reductases, C-terminal domain"/>
    <property type="match status" value="1"/>
</dbReference>
<dbReference type="Gene3D" id="3.50.50.60">
    <property type="entry name" value="FAD/NAD(P)-binding domain"/>
    <property type="match status" value="1"/>
</dbReference>
<evidence type="ECO:0000256" key="6">
    <source>
        <dbReference type="ARBA" id="ARBA00022827"/>
    </source>
</evidence>
<dbReference type="Gene3D" id="3.90.660.10">
    <property type="match status" value="1"/>
</dbReference>